<proteinExistence type="predicted"/>
<name>A0ABR2ZS20_9AGAR</name>
<evidence type="ECO:0000313" key="1">
    <source>
        <dbReference type="EMBL" id="KAL0064070.1"/>
    </source>
</evidence>
<gene>
    <name evidence="1" type="ORF">AAF712_009036</name>
</gene>
<sequence length="88" mass="10196">MVTNSAMEGLGDAQRMVEHALNDENQYKQIIETKGDDAQRWLDMLQVGDCEISDRRTTYYHIEATFFNSQDDFAPVEAFRALSDLFRD</sequence>
<keyword evidence="2" id="KW-1185">Reference proteome</keyword>
<accession>A0ABR2ZS20</accession>
<comment type="caution">
    <text evidence="1">The sequence shown here is derived from an EMBL/GenBank/DDBJ whole genome shotgun (WGS) entry which is preliminary data.</text>
</comment>
<evidence type="ECO:0000313" key="2">
    <source>
        <dbReference type="Proteomes" id="UP001437256"/>
    </source>
</evidence>
<organism evidence="1 2">
    <name type="scientific">Marasmius tenuissimus</name>
    <dbReference type="NCBI Taxonomy" id="585030"/>
    <lineage>
        <taxon>Eukaryota</taxon>
        <taxon>Fungi</taxon>
        <taxon>Dikarya</taxon>
        <taxon>Basidiomycota</taxon>
        <taxon>Agaricomycotina</taxon>
        <taxon>Agaricomycetes</taxon>
        <taxon>Agaricomycetidae</taxon>
        <taxon>Agaricales</taxon>
        <taxon>Marasmiineae</taxon>
        <taxon>Marasmiaceae</taxon>
        <taxon>Marasmius</taxon>
    </lineage>
</organism>
<reference evidence="1 2" key="1">
    <citation type="submission" date="2024-05" db="EMBL/GenBank/DDBJ databases">
        <title>A draft genome resource for the thread blight pathogen Marasmius tenuissimus strain MS-2.</title>
        <authorList>
            <person name="Yulfo-Soto G.E."/>
            <person name="Baruah I.K."/>
            <person name="Amoako-Attah I."/>
            <person name="Bukari Y."/>
            <person name="Meinhardt L.W."/>
            <person name="Bailey B.A."/>
            <person name="Cohen S.P."/>
        </authorList>
    </citation>
    <scope>NUCLEOTIDE SEQUENCE [LARGE SCALE GENOMIC DNA]</scope>
    <source>
        <strain evidence="1 2">MS-2</strain>
    </source>
</reference>
<dbReference type="Proteomes" id="UP001437256">
    <property type="component" value="Unassembled WGS sequence"/>
</dbReference>
<protein>
    <submittedName>
        <fullName evidence="1">Uncharacterized protein</fullName>
    </submittedName>
</protein>
<dbReference type="EMBL" id="JBBXMP010000068">
    <property type="protein sequence ID" value="KAL0064070.1"/>
    <property type="molecule type" value="Genomic_DNA"/>
</dbReference>